<proteinExistence type="predicted"/>
<keyword evidence="3" id="KW-1185">Reference proteome</keyword>
<feature type="compositionally biased region" description="Polar residues" evidence="1">
    <location>
        <begin position="139"/>
        <end position="157"/>
    </location>
</feature>
<feature type="compositionally biased region" description="Polar residues" evidence="1">
    <location>
        <begin position="173"/>
        <end position="191"/>
    </location>
</feature>
<reference evidence="2 3" key="1">
    <citation type="journal article" date="2013" name="Genome Biol.">
        <title>Genome of Acanthamoeba castellanii highlights extensive lateral gene transfer and early evolution of tyrosine kinase signaling.</title>
        <authorList>
            <person name="Clarke M."/>
            <person name="Lohan A.J."/>
            <person name="Liu B."/>
            <person name="Lagkouvardos I."/>
            <person name="Roy S."/>
            <person name="Zafar N."/>
            <person name="Bertelli C."/>
            <person name="Schilde C."/>
            <person name="Kianianmomeni A."/>
            <person name="Burglin T.R."/>
            <person name="Frech C."/>
            <person name="Turcotte B."/>
            <person name="Kopec K.O."/>
            <person name="Synnott J.M."/>
            <person name="Choo C."/>
            <person name="Paponov I."/>
            <person name="Finkler A."/>
            <person name="Soon Heng Tan C."/>
            <person name="Hutchins A.P."/>
            <person name="Weinmeier T."/>
            <person name="Rattei T."/>
            <person name="Chu J.S."/>
            <person name="Gimenez G."/>
            <person name="Irimia M."/>
            <person name="Rigden D.J."/>
            <person name="Fitzpatrick D.A."/>
            <person name="Lorenzo-Morales J."/>
            <person name="Bateman A."/>
            <person name="Chiu C.H."/>
            <person name="Tang P."/>
            <person name="Hegemann P."/>
            <person name="Fromm H."/>
            <person name="Raoult D."/>
            <person name="Greub G."/>
            <person name="Miranda-Saavedra D."/>
            <person name="Chen N."/>
            <person name="Nash P."/>
            <person name="Ginger M.L."/>
            <person name="Horn M."/>
            <person name="Schaap P."/>
            <person name="Caler L."/>
            <person name="Loftus B."/>
        </authorList>
    </citation>
    <scope>NUCLEOTIDE SEQUENCE [LARGE SCALE GENOMIC DNA]</scope>
    <source>
        <strain evidence="2 3">Neff</strain>
    </source>
</reference>
<feature type="compositionally biased region" description="Low complexity" evidence="1">
    <location>
        <begin position="158"/>
        <end position="172"/>
    </location>
</feature>
<feature type="region of interest" description="Disordered" evidence="1">
    <location>
        <begin position="113"/>
        <end position="223"/>
    </location>
</feature>
<dbReference type="GeneID" id="14916718"/>
<dbReference type="RefSeq" id="XP_004338000.1">
    <property type="nucleotide sequence ID" value="XM_004337952.1"/>
</dbReference>
<dbReference type="Proteomes" id="UP000011083">
    <property type="component" value="Unassembled WGS sequence"/>
</dbReference>
<dbReference type="EMBL" id="KB008010">
    <property type="protein sequence ID" value="ELR15987.1"/>
    <property type="molecule type" value="Genomic_DNA"/>
</dbReference>
<dbReference type="AlphaFoldDB" id="L8GSR2"/>
<sequence length="276" mass="30115">MPRQPLATRRQIKEHEAHTNHRFSWRQKCYAIGAFALEHGCSAASTAFGVSRNVARYWRTKLLDPTFHPRPWGRSEYNDLKWGEDGEALIQSLVWCNVQFTQRSIYKPMSHNCMSRASPSRHPSLPTSSGAGDGVGKSHVSNSYKSTHPSTFATTLNSSPSSPASPPFGSNSLTKHTSSPGTCNAIASSRQRAALPSSAPPLKSLTHSPSPCSPTSLTPTFHSSSTCERIRTLSGITHPSSVRRLLLGGFFRATSSSSTTLRFTLALRPDPSYARC</sequence>
<accession>L8GSR2</accession>
<evidence type="ECO:0000313" key="3">
    <source>
        <dbReference type="Proteomes" id="UP000011083"/>
    </source>
</evidence>
<evidence type="ECO:0000256" key="1">
    <source>
        <dbReference type="SAM" id="MobiDB-lite"/>
    </source>
</evidence>
<feature type="compositionally biased region" description="Low complexity" evidence="1">
    <location>
        <begin position="204"/>
        <end position="220"/>
    </location>
</feature>
<name>L8GSR2_ACACF</name>
<dbReference type="VEuPathDB" id="AmoebaDB:ACA1_221630"/>
<organism evidence="2 3">
    <name type="scientific">Acanthamoeba castellanii (strain ATCC 30010 / Neff)</name>
    <dbReference type="NCBI Taxonomy" id="1257118"/>
    <lineage>
        <taxon>Eukaryota</taxon>
        <taxon>Amoebozoa</taxon>
        <taxon>Discosea</taxon>
        <taxon>Longamoebia</taxon>
        <taxon>Centramoebida</taxon>
        <taxon>Acanthamoebidae</taxon>
        <taxon>Acanthamoeba</taxon>
    </lineage>
</organism>
<protein>
    <submittedName>
        <fullName evidence="2">Uncharacterized protein</fullName>
    </submittedName>
</protein>
<dbReference type="KEGG" id="acan:ACA1_221630"/>
<evidence type="ECO:0000313" key="2">
    <source>
        <dbReference type="EMBL" id="ELR15987.1"/>
    </source>
</evidence>
<gene>
    <name evidence="2" type="ORF">ACA1_221630</name>
</gene>